<keyword evidence="1" id="KW-0808">Transferase</keyword>
<evidence type="ECO:0000313" key="5">
    <source>
        <dbReference type="Proteomes" id="UP000619238"/>
    </source>
</evidence>
<evidence type="ECO:0000259" key="3">
    <source>
        <dbReference type="PROSITE" id="PS51186"/>
    </source>
</evidence>
<dbReference type="PROSITE" id="PS51186">
    <property type="entry name" value="GNAT"/>
    <property type="match status" value="1"/>
</dbReference>
<dbReference type="PANTHER" id="PTHR42919">
    <property type="entry name" value="N-ALPHA-ACETYLTRANSFERASE"/>
    <property type="match status" value="1"/>
</dbReference>
<dbReference type="InterPro" id="IPR051556">
    <property type="entry name" value="N-term/lysine_N-AcTrnsfr"/>
</dbReference>
<gene>
    <name evidence="4" type="ORF">H2O64_04115</name>
</gene>
<evidence type="ECO:0000256" key="1">
    <source>
        <dbReference type="ARBA" id="ARBA00022679"/>
    </source>
</evidence>
<sequence length="170" mass="19725">MTIRKATIEDCELIATIGKTTFLETYLVNTPKAAVEAFIEKAFAMDTLTKELRNPAIHYYIIYHSTKVAGYSKIELNIPNQNIDAAQITKLDRFYVLKEFHGQNVGAQLFNHTIVASKKLQQHGIWLYVWIENKRAINFYTKNNFKVVGYYDFVLSETRSNPNDVLYLEY</sequence>
<feature type="domain" description="N-acetyltransferase" evidence="3">
    <location>
        <begin position="1"/>
        <end position="170"/>
    </location>
</feature>
<dbReference type="InterPro" id="IPR016181">
    <property type="entry name" value="Acyl_CoA_acyltransferase"/>
</dbReference>
<accession>A0ABR7Q5K7</accession>
<keyword evidence="5" id="KW-1185">Reference proteome</keyword>
<reference evidence="4 5" key="1">
    <citation type="submission" date="2020-07" db="EMBL/GenBank/DDBJ databases">
        <title>Description of Kordia aestuariivivens sp. nov., isolated from a tidal flat.</title>
        <authorList>
            <person name="Park S."/>
            <person name="Yoon J.-H."/>
        </authorList>
    </citation>
    <scope>NUCLEOTIDE SEQUENCE [LARGE SCALE GENOMIC DNA]</scope>
    <source>
        <strain evidence="4 5">YSTF-M3</strain>
    </source>
</reference>
<proteinExistence type="predicted"/>
<dbReference type="Pfam" id="PF00583">
    <property type="entry name" value="Acetyltransf_1"/>
    <property type="match status" value="1"/>
</dbReference>
<dbReference type="PANTHER" id="PTHR42919:SF8">
    <property type="entry name" value="N-ALPHA-ACETYLTRANSFERASE 50"/>
    <property type="match status" value="1"/>
</dbReference>
<dbReference type="SUPFAM" id="SSF55729">
    <property type="entry name" value="Acyl-CoA N-acyltransferases (Nat)"/>
    <property type="match status" value="1"/>
</dbReference>
<keyword evidence="2" id="KW-0012">Acyltransferase</keyword>
<dbReference type="EMBL" id="JACGWS010000002">
    <property type="protein sequence ID" value="MBC8753841.1"/>
    <property type="molecule type" value="Genomic_DNA"/>
</dbReference>
<name>A0ABR7Q5K7_9FLAO</name>
<evidence type="ECO:0000256" key="2">
    <source>
        <dbReference type="ARBA" id="ARBA00023315"/>
    </source>
</evidence>
<dbReference type="Gene3D" id="3.40.630.30">
    <property type="match status" value="1"/>
</dbReference>
<organism evidence="4 5">
    <name type="scientific">Kordia aestuariivivens</name>
    <dbReference type="NCBI Taxonomy" id="2759037"/>
    <lineage>
        <taxon>Bacteria</taxon>
        <taxon>Pseudomonadati</taxon>
        <taxon>Bacteroidota</taxon>
        <taxon>Flavobacteriia</taxon>
        <taxon>Flavobacteriales</taxon>
        <taxon>Flavobacteriaceae</taxon>
        <taxon>Kordia</taxon>
    </lineage>
</organism>
<evidence type="ECO:0000313" key="4">
    <source>
        <dbReference type="EMBL" id="MBC8753841.1"/>
    </source>
</evidence>
<dbReference type="InterPro" id="IPR000182">
    <property type="entry name" value="GNAT_dom"/>
</dbReference>
<comment type="caution">
    <text evidence="4">The sequence shown here is derived from an EMBL/GenBank/DDBJ whole genome shotgun (WGS) entry which is preliminary data.</text>
</comment>
<protein>
    <submittedName>
        <fullName evidence="4">GNAT family N-acetyltransferase</fullName>
    </submittedName>
</protein>
<dbReference type="Proteomes" id="UP000619238">
    <property type="component" value="Unassembled WGS sequence"/>
</dbReference>
<dbReference type="CDD" id="cd04301">
    <property type="entry name" value="NAT_SF"/>
    <property type="match status" value="1"/>
</dbReference>